<dbReference type="EMBL" id="AZFN01000005">
    <property type="protein sequence ID" value="KRM03135.1"/>
    <property type="molecule type" value="Genomic_DNA"/>
</dbReference>
<gene>
    <name evidence="2" type="ORF">FC60_GL001431</name>
</gene>
<organism evidence="2 3">
    <name type="scientific">Limosilactobacillus gastricus DSM 16045</name>
    <dbReference type="NCBI Taxonomy" id="1423749"/>
    <lineage>
        <taxon>Bacteria</taxon>
        <taxon>Bacillati</taxon>
        <taxon>Bacillota</taxon>
        <taxon>Bacilli</taxon>
        <taxon>Lactobacillales</taxon>
        <taxon>Lactobacillaceae</taxon>
        <taxon>Limosilactobacillus</taxon>
    </lineage>
</organism>
<keyword evidence="1" id="KW-0472">Membrane</keyword>
<dbReference type="Proteomes" id="UP000051739">
    <property type="component" value="Unassembled WGS sequence"/>
</dbReference>
<protein>
    <recommendedName>
        <fullName evidence="4">Integral membrane protein</fullName>
    </recommendedName>
</protein>
<evidence type="ECO:0000313" key="2">
    <source>
        <dbReference type="EMBL" id="KRM03135.1"/>
    </source>
</evidence>
<keyword evidence="1" id="KW-0812">Transmembrane</keyword>
<comment type="caution">
    <text evidence="2">The sequence shown here is derived from an EMBL/GenBank/DDBJ whole genome shotgun (WGS) entry which is preliminary data.</text>
</comment>
<sequence length="198" mass="21879">MDKQRYLEELAKYLAPLSAEERQDAIDFYSEMIDDAGLVTWDAMVMKLGKPESLAHKIVGDQEGSKETSSQLTRRHLNAGTLALILLVIVITFPIWMILLGIAFGIVVAIIGAAFGVIMGIISTIMVGIILGITNIYIGILMATTNPAVSLFYIGIAIIALAIAMFLLPLIWFGFKLLIHWMVELIQWITKKLHRGGH</sequence>
<dbReference type="AlphaFoldDB" id="A0A0R1VCN8"/>
<evidence type="ECO:0008006" key="4">
    <source>
        <dbReference type="Google" id="ProtNLM"/>
    </source>
</evidence>
<dbReference type="Pfam" id="PF22564">
    <property type="entry name" value="HAAS"/>
    <property type="match status" value="1"/>
</dbReference>
<keyword evidence="1" id="KW-1133">Transmembrane helix</keyword>
<keyword evidence="3" id="KW-1185">Reference proteome</keyword>
<feature type="transmembrane region" description="Helical" evidence="1">
    <location>
        <begin position="82"/>
        <end position="111"/>
    </location>
</feature>
<dbReference type="RefSeq" id="WP_056936906.1">
    <property type="nucleotide sequence ID" value="NZ_AZFN01000005.1"/>
</dbReference>
<reference evidence="2 3" key="1">
    <citation type="journal article" date="2015" name="Genome Announc.">
        <title>Expanding the biotechnology potential of lactobacilli through comparative genomics of 213 strains and associated genera.</title>
        <authorList>
            <person name="Sun Z."/>
            <person name="Harris H.M."/>
            <person name="McCann A."/>
            <person name="Guo C."/>
            <person name="Argimon S."/>
            <person name="Zhang W."/>
            <person name="Yang X."/>
            <person name="Jeffery I.B."/>
            <person name="Cooney J.C."/>
            <person name="Kagawa T.F."/>
            <person name="Liu W."/>
            <person name="Song Y."/>
            <person name="Salvetti E."/>
            <person name="Wrobel A."/>
            <person name="Rasinkangas P."/>
            <person name="Parkhill J."/>
            <person name="Rea M.C."/>
            <person name="O'Sullivan O."/>
            <person name="Ritari J."/>
            <person name="Douillard F.P."/>
            <person name="Paul Ross R."/>
            <person name="Yang R."/>
            <person name="Briner A.E."/>
            <person name="Felis G.E."/>
            <person name="de Vos W.M."/>
            <person name="Barrangou R."/>
            <person name="Klaenhammer T.R."/>
            <person name="Caufield P.W."/>
            <person name="Cui Y."/>
            <person name="Zhang H."/>
            <person name="O'Toole P.W."/>
        </authorList>
    </citation>
    <scope>NUCLEOTIDE SEQUENCE [LARGE SCALE GENOMIC DNA]</scope>
    <source>
        <strain evidence="2 3">DSM 16045</strain>
    </source>
</reference>
<proteinExistence type="predicted"/>
<accession>A0A0R1VCN8</accession>
<feature type="transmembrane region" description="Helical" evidence="1">
    <location>
        <begin position="150"/>
        <end position="175"/>
    </location>
</feature>
<evidence type="ECO:0000256" key="1">
    <source>
        <dbReference type="SAM" id="Phobius"/>
    </source>
</evidence>
<dbReference type="PATRIC" id="fig|1423749.3.peg.1475"/>
<name>A0A0R1VCN8_9LACO</name>
<evidence type="ECO:0000313" key="3">
    <source>
        <dbReference type="Proteomes" id="UP000051739"/>
    </source>
</evidence>
<feature type="transmembrane region" description="Helical" evidence="1">
    <location>
        <begin position="117"/>
        <end position="138"/>
    </location>
</feature>